<gene>
    <name evidence="1" type="ORF">HPB49_019258</name>
</gene>
<proteinExistence type="predicted"/>
<comment type="caution">
    <text evidence="1">The sequence shown here is derived from an EMBL/GenBank/DDBJ whole genome shotgun (WGS) entry which is preliminary data.</text>
</comment>
<keyword evidence="2" id="KW-1185">Reference proteome</keyword>
<organism evidence="1 2">
    <name type="scientific">Dermacentor silvarum</name>
    <name type="common">Tick</name>
    <dbReference type="NCBI Taxonomy" id="543639"/>
    <lineage>
        <taxon>Eukaryota</taxon>
        <taxon>Metazoa</taxon>
        <taxon>Ecdysozoa</taxon>
        <taxon>Arthropoda</taxon>
        <taxon>Chelicerata</taxon>
        <taxon>Arachnida</taxon>
        <taxon>Acari</taxon>
        <taxon>Parasitiformes</taxon>
        <taxon>Ixodida</taxon>
        <taxon>Ixodoidea</taxon>
        <taxon>Ixodidae</taxon>
        <taxon>Rhipicephalinae</taxon>
        <taxon>Dermacentor</taxon>
    </lineage>
</organism>
<protein>
    <submittedName>
        <fullName evidence="1">Uncharacterized protein</fullName>
    </submittedName>
</protein>
<name>A0ACB8D7I3_DERSI</name>
<dbReference type="EMBL" id="CM023472">
    <property type="protein sequence ID" value="KAH7960409.1"/>
    <property type="molecule type" value="Genomic_DNA"/>
</dbReference>
<accession>A0ACB8D7I3</accession>
<sequence length="593" mass="66855">MEVVVEGEIISPEDFKADAGWMESHRQRRAKILEDLNVEARKDNKNRNQDAEQREAARGRPRHRKQPQAPRLPELPKDDIKIILRPKEGLNVSKTSHVSLRDSILNAAGIHVNDAIIDTLRTNNFKNIIIISTPDMARAKRYNGIKAIVIQGKRYEIMAYATSPEDTAKGVIHNIPEAESEEDITKSLVNIRNPTILQARRMGKTTSVVIVFKDEEVPYFVYYRGTEYRCYLHKKKNEICGACGRLGHRSDVCPAPENKICTDCGYKNPPESHSCDPKCALCSKDHRTGDKGCSQRYQVPFLLKKRQLEKKKAQERLAEGKFNNPGILKTVRERSESFPRLPISDSAQKAQNDSNKKTTSDLKGPSCDGTPASTRASRSPWRQQSRSRSGSRSRSRSRSKSQSRNGTTEAPHGEDQPNKRRGYGFSRSWGLCPDGGSKGQGVVSPVYGGYREEALLRVHRHVHDSFSDASRVGCKRLWLLLQLESIQSESEDIRYVHRRSRAGLKIQEMCESNCGETPQSGDNVSARCVVFIEAYTSAGLREDKHSSGPIDRNKLSSRIRRRQAILKAWTKRNTGLDEANAKVYVTSASAFWQ</sequence>
<dbReference type="Proteomes" id="UP000821865">
    <property type="component" value="Chromosome 3"/>
</dbReference>
<reference evidence="1" key="1">
    <citation type="submission" date="2020-05" db="EMBL/GenBank/DDBJ databases">
        <title>Large-scale comparative analyses of tick genomes elucidate their genetic diversity and vector capacities.</title>
        <authorList>
            <person name="Jia N."/>
            <person name="Wang J."/>
            <person name="Shi W."/>
            <person name="Du L."/>
            <person name="Sun Y."/>
            <person name="Zhan W."/>
            <person name="Jiang J."/>
            <person name="Wang Q."/>
            <person name="Zhang B."/>
            <person name="Ji P."/>
            <person name="Sakyi L.B."/>
            <person name="Cui X."/>
            <person name="Yuan T."/>
            <person name="Jiang B."/>
            <person name="Yang W."/>
            <person name="Lam T.T.-Y."/>
            <person name="Chang Q."/>
            <person name="Ding S."/>
            <person name="Wang X."/>
            <person name="Zhu J."/>
            <person name="Ruan X."/>
            <person name="Zhao L."/>
            <person name="Wei J."/>
            <person name="Que T."/>
            <person name="Du C."/>
            <person name="Cheng J."/>
            <person name="Dai P."/>
            <person name="Han X."/>
            <person name="Huang E."/>
            <person name="Gao Y."/>
            <person name="Liu J."/>
            <person name="Shao H."/>
            <person name="Ye R."/>
            <person name="Li L."/>
            <person name="Wei W."/>
            <person name="Wang X."/>
            <person name="Wang C."/>
            <person name="Yang T."/>
            <person name="Huo Q."/>
            <person name="Li W."/>
            <person name="Guo W."/>
            <person name="Chen H."/>
            <person name="Zhou L."/>
            <person name="Ni X."/>
            <person name="Tian J."/>
            <person name="Zhou Y."/>
            <person name="Sheng Y."/>
            <person name="Liu T."/>
            <person name="Pan Y."/>
            <person name="Xia L."/>
            <person name="Li J."/>
            <person name="Zhao F."/>
            <person name="Cao W."/>
        </authorList>
    </citation>
    <scope>NUCLEOTIDE SEQUENCE</scope>
    <source>
        <strain evidence="1">Dsil-2018</strain>
    </source>
</reference>
<evidence type="ECO:0000313" key="2">
    <source>
        <dbReference type="Proteomes" id="UP000821865"/>
    </source>
</evidence>
<evidence type="ECO:0000313" key="1">
    <source>
        <dbReference type="EMBL" id="KAH7960409.1"/>
    </source>
</evidence>